<dbReference type="GO" id="GO:0006429">
    <property type="term" value="P:leucyl-tRNA aminoacylation"/>
    <property type="evidence" value="ECO:0007669"/>
    <property type="project" value="InterPro"/>
</dbReference>
<evidence type="ECO:0000256" key="20">
    <source>
        <dbReference type="ARBA" id="ARBA00030520"/>
    </source>
</evidence>
<evidence type="ECO:0000256" key="4">
    <source>
        <dbReference type="ARBA" id="ARBA00006692"/>
    </source>
</evidence>
<feature type="region of interest" description="Disordered" evidence="27">
    <location>
        <begin position="786"/>
        <end position="841"/>
    </location>
</feature>
<dbReference type="GO" id="GO:0004674">
    <property type="term" value="F:protein serine/threonine kinase activity"/>
    <property type="evidence" value="ECO:0007669"/>
    <property type="project" value="UniProtKB-KW"/>
</dbReference>
<evidence type="ECO:0000256" key="15">
    <source>
        <dbReference type="ARBA" id="ARBA00022840"/>
    </source>
</evidence>
<evidence type="ECO:0000256" key="5">
    <source>
        <dbReference type="ARBA" id="ARBA00012513"/>
    </source>
</evidence>
<evidence type="ECO:0000256" key="2">
    <source>
        <dbReference type="ARBA" id="ARBA00004123"/>
    </source>
</evidence>
<feature type="domain" description="Protein kinase" evidence="28">
    <location>
        <begin position="20"/>
        <end position="273"/>
    </location>
</feature>
<dbReference type="CDD" id="cd00812">
    <property type="entry name" value="LeuRS_core"/>
    <property type="match status" value="1"/>
</dbReference>
<keyword evidence="16" id="KW-0460">Magnesium</keyword>
<dbReference type="GO" id="GO:0046872">
    <property type="term" value="F:metal ion binding"/>
    <property type="evidence" value="ECO:0007669"/>
    <property type="project" value="UniProtKB-KW"/>
</dbReference>
<dbReference type="PROSITE" id="PS00108">
    <property type="entry name" value="PROTEIN_KINASE_ST"/>
    <property type="match status" value="1"/>
</dbReference>
<dbReference type="SUPFAM" id="SSF52374">
    <property type="entry name" value="Nucleotidylyl transferase"/>
    <property type="match status" value="1"/>
</dbReference>
<evidence type="ECO:0000256" key="12">
    <source>
        <dbReference type="ARBA" id="ARBA00022723"/>
    </source>
</evidence>
<dbReference type="Gene3D" id="3.40.50.620">
    <property type="entry name" value="HUPs"/>
    <property type="match status" value="2"/>
</dbReference>
<evidence type="ECO:0000256" key="22">
    <source>
        <dbReference type="ARBA" id="ARBA00048679"/>
    </source>
</evidence>
<dbReference type="FunFam" id="1.10.730.10:FF:000002">
    <property type="entry name" value="Leucine--tRNA ligase"/>
    <property type="match status" value="1"/>
</dbReference>
<comment type="cofactor">
    <cofactor evidence="1">
        <name>Mg(2+)</name>
        <dbReference type="ChEBI" id="CHEBI:18420"/>
    </cofactor>
</comment>
<keyword evidence="13 26" id="KW-0547">Nucleotide-binding</keyword>
<comment type="subcellular location">
    <subcellularLocation>
        <location evidence="2">Nucleus</location>
    </subcellularLocation>
</comment>
<dbReference type="InterPro" id="IPR001412">
    <property type="entry name" value="aa-tRNA-synth_I_CS"/>
</dbReference>
<dbReference type="Pfam" id="PF00133">
    <property type="entry name" value="tRNA-synt_1"/>
    <property type="match status" value="2"/>
</dbReference>
<comment type="caution">
    <text evidence="29">The sequence shown here is derived from an EMBL/GenBank/DDBJ whole genome shotgun (WGS) entry which is preliminary data.</text>
</comment>
<dbReference type="InterPro" id="IPR011009">
    <property type="entry name" value="Kinase-like_dom_sf"/>
</dbReference>
<dbReference type="GO" id="GO:0005524">
    <property type="term" value="F:ATP binding"/>
    <property type="evidence" value="ECO:0007669"/>
    <property type="project" value="UniProtKB-UniRule"/>
</dbReference>
<dbReference type="FunFam" id="3.40.50.620:FF:000003">
    <property type="entry name" value="Leucine--tRNA ligase"/>
    <property type="match status" value="1"/>
</dbReference>
<keyword evidence="14" id="KW-0418">Kinase</keyword>
<dbReference type="Proteomes" id="UP001175271">
    <property type="component" value="Unassembled WGS sequence"/>
</dbReference>
<dbReference type="EMBL" id="JAUCMV010000001">
    <property type="protein sequence ID" value="KAK0425855.1"/>
    <property type="molecule type" value="Genomic_DNA"/>
</dbReference>
<dbReference type="FunFam" id="1.10.510.10:FF:000166">
    <property type="entry name" value="SNF-related serine/threonine-protein kinase"/>
    <property type="match status" value="1"/>
</dbReference>
<evidence type="ECO:0000256" key="8">
    <source>
        <dbReference type="ARBA" id="ARBA00022527"/>
    </source>
</evidence>
<dbReference type="EC" id="2.7.11.1" evidence="5"/>
<evidence type="ECO:0000313" key="30">
    <source>
        <dbReference type="Proteomes" id="UP001175271"/>
    </source>
</evidence>
<name>A0AA39M9W2_9BILA</name>
<organism evidence="29 30">
    <name type="scientific">Steinernema hermaphroditum</name>
    <dbReference type="NCBI Taxonomy" id="289476"/>
    <lineage>
        <taxon>Eukaryota</taxon>
        <taxon>Metazoa</taxon>
        <taxon>Ecdysozoa</taxon>
        <taxon>Nematoda</taxon>
        <taxon>Chromadorea</taxon>
        <taxon>Rhabditida</taxon>
        <taxon>Tylenchina</taxon>
        <taxon>Panagrolaimomorpha</taxon>
        <taxon>Strongyloidoidea</taxon>
        <taxon>Steinernematidae</taxon>
        <taxon>Steinernema</taxon>
    </lineage>
</organism>
<keyword evidence="17" id="KW-0648">Protein biosynthesis</keyword>
<feature type="compositionally biased region" description="Polar residues" evidence="27">
    <location>
        <begin position="799"/>
        <end position="809"/>
    </location>
</feature>
<comment type="function">
    <text evidence="23">May play a role in hematopoietic cell proliferation or differentiation. Potential mediator of neuronal apoptosis.</text>
</comment>
<feature type="compositionally biased region" description="Low complexity" evidence="27">
    <location>
        <begin position="367"/>
        <end position="384"/>
    </location>
</feature>
<dbReference type="PROSITE" id="PS50011">
    <property type="entry name" value="PROTEIN_KINASE_DOM"/>
    <property type="match status" value="1"/>
</dbReference>
<evidence type="ECO:0000256" key="1">
    <source>
        <dbReference type="ARBA" id="ARBA00001946"/>
    </source>
</evidence>
<comment type="similarity">
    <text evidence="4">Belongs to the protein kinase superfamily. CAMK Ser/Thr protein kinase family.</text>
</comment>
<reference evidence="29" key="1">
    <citation type="submission" date="2023-06" db="EMBL/GenBank/DDBJ databases">
        <title>Genomic analysis of the entomopathogenic nematode Steinernema hermaphroditum.</title>
        <authorList>
            <person name="Schwarz E.M."/>
            <person name="Heppert J.K."/>
            <person name="Baniya A."/>
            <person name="Schwartz H.T."/>
            <person name="Tan C.-H."/>
            <person name="Antoshechkin I."/>
            <person name="Sternberg P.W."/>
            <person name="Goodrich-Blair H."/>
            <person name="Dillman A.R."/>
        </authorList>
    </citation>
    <scope>NUCLEOTIDE SEQUENCE</scope>
    <source>
        <strain evidence="29">PS9179</strain>
        <tissue evidence="29">Whole animal</tissue>
    </source>
</reference>
<protein>
    <recommendedName>
        <fullName evidence="24">SNF-related serine/threonine-protein kinase</fullName>
        <ecNumber evidence="5">2.7.11.1</ecNumber>
        <ecNumber evidence="6">6.1.1.4</ecNumber>
    </recommendedName>
    <alternativeName>
        <fullName evidence="20">Leucyl-tRNA synthetase</fullName>
    </alternativeName>
    <alternativeName>
        <fullName evidence="25">SNF1-related kinase</fullName>
    </alternativeName>
</protein>
<keyword evidence="11" id="KW-0808">Transferase</keyword>
<evidence type="ECO:0000256" key="27">
    <source>
        <dbReference type="SAM" id="MobiDB-lite"/>
    </source>
</evidence>
<dbReference type="InterPro" id="IPR002302">
    <property type="entry name" value="Leu-tRNA-ligase"/>
</dbReference>
<comment type="catalytic activity">
    <reaction evidence="22">
        <text>L-seryl-[protein] + ATP = O-phospho-L-seryl-[protein] + ADP + H(+)</text>
        <dbReference type="Rhea" id="RHEA:17989"/>
        <dbReference type="Rhea" id="RHEA-COMP:9863"/>
        <dbReference type="Rhea" id="RHEA-COMP:11604"/>
        <dbReference type="ChEBI" id="CHEBI:15378"/>
        <dbReference type="ChEBI" id="CHEBI:29999"/>
        <dbReference type="ChEBI" id="CHEBI:30616"/>
        <dbReference type="ChEBI" id="CHEBI:83421"/>
        <dbReference type="ChEBI" id="CHEBI:456216"/>
        <dbReference type="EC" id="2.7.11.1"/>
    </reaction>
</comment>
<dbReference type="Gene3D" id="1.10.730.10">
    <property type="entry name" value="Isoleucyl-tRNA Synthetase, Domain 1"/>
    <property type="match status" value="1"/>
</dbReference>
<feature type="binding site" evidence="26">
    <location>
        <position position="49"/>
    </location>
    <ligand>
        <name>ATP</name>
        <dbReference type="ChEBI" id="CHEBI:30616"/>
    </ligand>
</feature>
<sequence length="1828" mass="203817">MSTKLRRKISLHDTRIAGLYDLETTIGKGHFAVVKLARHVFTGEKVAVKIIDKTKLEPVSTNHIMQEVRCMKLVQHPNIVRLYEVIDTQTKLFLILELGDYDMYDFILKHGEEGCKEPIAQQYFSQIIKAIDYCHALHVVHRDLKPENVVFFEKLGMVKLTDFGFSNLFVPGEHLRTSCGSLAYSAPEILLGDSYDAPAVDVWSLGVILYMLVSGKLPFEEANESETLTQILDCRYKRPEGVSDACCDLIAKMLVRDPAKRATLEELTANPWVVAGDRGHAEALPLIAREHLPDEAHTTIIEQMVAGGIGSEQEILSAIENDDYTYLTATYYLLAERVLSTYREEQASRLAAEAVLETELEAAADASFDSNASSPAALPSLQSQTSTPIYRSRSRSNSWRGSAGPARRPCSILKEESEEELSTYLRSSSRQSSRFCSHDRYLLSPRQLSVESESSGASAPATPSLVHTSYSHALGSEHRFVDLSPISELDTTSLINVVATYRRASTTSTEELAQTLTDDAREQRLKAPSGARITRTASAPMSPTARAKFRLLRPPLLRRNSSPSVSMFGLGSGLSASKDRVSPQAIQDLLEVTRLPSGLRRAASPESRISSRSPSPPCSSGRASPSFSLVQRSFLKVTSGTSGPSGLVGLGGMRKLSSSPHLLGICEEGEEGSDGSPCPSAPSEGGNPAPSDTLNIVTRSTRSASTGLATVGGRSALKDSVTYSTVRMICARQAVVSPDLCRRYDQHHKRLLTRTKRSTSCSSSEASDDDSNERRLNLLSMKYCKHSDDRNDDEDPPQAGSTSLGSSRKPTSSTPQISISTETSSGTSKPQNSSSSDALDPSLLIGKLDRLKLHTIMESPSNANHLPNNNSFLRKSEHISQKWRSYKPISRSLRRTLSLDEQSIVLARQRLLEGTARLEEVNSNRIRWYMCIFQEEDDPPSASFTKSRCSSKEDVLAASNGAKVSELGSRFGSTCLPWPQKNPSVSSNLADIESHWANRLAAVEHIPSGRPPKYILSMFPYPSGRLHMGHMRVYTISDVLARYYRLNGFDVIHPIGWDAFGLPAENAARDHGVDPREWTYANIDAMKDQLKRTGVDFDWNREFLTCDPKFYQWTQWIFCKLFEKGLVRRSMAEVHWDPVDQTVLAAEQIDANGRSWRSGALAERRRLRQWAVETPKYAKELLEGLDKLPEWKEVADIQANWIGKCDVYRFHLPLRVGSDSLLEESFDLRIRDVTELARGEFLIVSADHPLADKNILDQEYCLPNITAMNVITGVQMPIVVSPRVNEGGKESFLNARLGFSDNSEDCALIRQLNLVVTPRRLNLSHDDVVEIAEFGAYGGYQTSRTLVDWVVSRQRKWGTPIPMVISKDGRQATPVPYDRLPLLAEHQGKPFQKSSLAEGAGIVETDTLDTFFDSSWYYLRYLDVNNKSALVDYELTKKLMPVDVYVGGIEHAAIHMFFARFVSYFLNDIGASAVREPFSRLVPQGIVRGKTFIRPDTGEYVKSDLVKPCGNEFVGPNGEMLDVVFEKMSKSKHNGVDPLVVLERDGIDLARLQLLDSAAPRAPINWGDSDLKGLKKWLDRVAWVVNTYVEQRGAAHAESPKFASQETEDKYKESYNYFVRNASMLLEVLHLHNTAIARLQGLTNALRKIHPDDARNSVHFERCVHALVIMTQVFAPHTAAEFWAALCSVPATKDAEWNRSGFVWEQRWPQVDRDADIDFIVTVGEVNCGRIAAPREQVEAASPDELRALAESRYHSSLFHHMKHKGFAVRGYNVQKRDGFHVTLNVSIDEGVDEAEIRAILDTVAKERFKERKSHKKDRKITTTTAHC</sequence>
<keyword evidence="12" id="KW-0479">Metal-binding</keyword>
<evidence type="ECO:0000256" key="16">
    <source>
        <dbReference type="ARBA" id="ARBA00022842"/>
    </source>
</evidence>
<feature type="region of interest" description="Disordered" evidence="27">
    <location>
        <begin position="665"/>
        <end position="694"/>
    </location>
</feature>
<dbReference type="InterPro" id="IPR009080">
    <property type="entry name" value="tRNAsynth_Ia_anticodon-bd"/>
</dbReference>
<evidence type="ECO:0000256" key="26">
    <source>
        <dbReference type="PROSITE-ProRule" id="PRU10141"/>
    </source>
</evidence>
<keyword evidence="30" id="KW-1185">Reference proteome</keyword>
<dbReference type="GO" id="GO:0032543">
    <property type="term" value="P:mitochondrial translation"/>
    <property type="evidence" value="ECO:0007669"/>
    <property type="project" value="TreeGrafter"/>
</dbReference>
<keyword evidence="18" id="KW-0030">Aminoacyl-tRNA synthetase</keyword>
<dbReference type="SMART" id="SM00220">
    <property type="entry name" value="S_TKc"/>
    <property type="match status" value="1"/>
</dbReference>
<dbReference type="PRINTS" id="PR00985">
    <property type="entry name" value="TRNASYNTHLEU"/>
</dbReference>
<proteinExistence type="inferred from homology"/>
<comment type="similarity">
    <text evidence="3">Belongs to the class-I aminoacyl-tRNA synthetase family.</text>
</comment>
<evidence type="ECO:0000256" key="11">
    <source>
        <dbReference type="ARBA" id="ARBA00022679"/>
    </source>
</evidence>
<dbReference type="InterPro" id="IPR014729">
    <property type="entry name" value="Rossmann-like_a/b/a_fold"/>
</dbReference>
<evidence type="ECO:0000256" key="3">
    <source>
        <dbReference type="ARBA" id="ARBA00005594"/>
    </source>
</evidence>
<keyword evidence="15 26" id="KW-0067">ATP-binding</keyword>
<dbReference type="GO" id="GO:0004823">
    <property type="term" value="F:leucine-tRNA ligase activity"/>
    <property type="evidence" value="ECO:0007669"/>
    <property type="project" value="UniProtKB-EC"/>
</dbReference>
<evidence type="ECO:0000256" key="17">
    <source>
        <dbReference type="ARBA" id="ARBA00022917"/>
    </source>
</evidence>
<dbReference type="InterPro" id="IPR002300">
    <property type="entry name" value="aa-tRNA-synth_Ia"/>
</dbReference>
<comment type="catalytic activity">
    <reaction evidence="21">
        <text>L-threonyl-[protein] + ATP = O-phospho-L-threonyl-[protein] + ADP + H(+)</text>
        <dbReference type="Rhea" id="RHEA:46608"/>
        <dbReference type="Rhea" id="RHEA-COMP:11060"/>
        <dbReference type="Rhea" id="RHEA-COMP:11605"/>
        <dbReference type="ChEBI" id="CHEBI:15378"/>
        <dbReference type="ChEBI" id="CHEBI:30013"/>
        <dbReference type="ChEBI" id="CHEBI:30616"/>
        <dbReference type="ChEBI" id="CHEBI:61977"/>
        <dbReference type="ChEBI" id="CHEBI:456216"/>
        <dbReference type="EC" id="2.7.11.1"/>
    </reaction>
</comment>
<dbReference type="PROSITE" id="PS00178">
    <property type="entry name" value="AA_TRNA_LIGASE_I"/>
    <property type="match status" value="1"/>
</dbReference>
<keyword evidence="8" id="KW-0723">Serine/threonine-protein kinase</keyword>
<dbReference type="GO" id="GO:0005739">
    <property type="term" value="C:mitochondrion"/>
    <property type="evidence" value="ECO:0007669"/>
    <property type="project" value="TreeGrafter"/>
</dbReference>
<evidence type="ECO:0000256" key="25">
    <source>
        <dbReference type="ARBA" id="ARBA00077142"/>
    </source>
</evidence>
<dbReference type="PANTHER" id="PTHR43740:SF2">
    <property type="entry name" value="LEUCINE--TRNA LIGASE, MITOCHONDRIAL"/>
    <property type="match status" value="1"/>
</dbReference>
<feature type="region of interest" description="Disordered" evidence="27">
    <location>
        <begin position="367"/>
        <end position="413"/>
    </location>
</feature>
<feature type="region of interest" description="Disordered" evidence="27">
    <location>
        <begin position="753"/>
        <end position="774"/>
    </location>
</feature>
<feature type="region of interest" description="Disordered" evidence="27">
    <location>
        <begin position="597"/>
        <end position="625"/>
    </location>
</feature>
<dbReference type="SUPFAM" id="SSF47323">
    <property type="entry name" value="Anticodon-binding domain of a subclass of class I aminoacyl-tRNA synthetases"/>
    <property type="match status" value="1"/>
</dbReference>
<evidence type="ECO:0000256" key="23">
    <source>
        <dbReference type="ARBA" id="ARBA00054738"/>
    </source>
</evidence>
<evidence type="ECO:0000256" key="9">
    <source>
        <dbReference type="ARBA" id="ARBA00022553"/>
    </source>
</evidence>
<evidence type="ECO:0000256" key="14">
    <source>
        <dbReference type="ARBA" id="ARBA00022777"/>
    </source>
</evidence>
<dbReference type="FunFam" id="3.30.200.20:FF:000003">
    <property type="entry name" value="Non-specific serine/threonine protein kinase"/>
    <property type="match status" value="1"/>
</dbReference>
<dbReference type="PROSITE" id="PS00107">
    <property type="entry name" value="PROTEIN_KINASE_ATP"/>
    <property type="match status" value="1"/>
</dbReference>
<dbReference type="InterPro" id="IPR017441">
    <property type="entry name" value="Protein_kinase_ATP_BS"/>
</dbReference>
<gene>
    <name evidence="29" type="ORF">QR680_009430</name>
</gene>
<dbReference type="PANTHER" id="PTHR43740">
    <property type="entry name" value="LEUCYL-TRNA SYNTHETASE"/>
    <property type="match status" value="1"/>
</dbReference>
<dbReference type="EC" id="6.1.1.4" evidence="6"/>
<evidence type="ECO:0000256" key="19">
    <source>
        <dbReference type="ARBA" id="ARBA00023242"/>
    </source>
</evidence>
<evidence type="ECO:0000256" key="6">
    <source>
        <dbReference type="ARBA" id="ARBA00013164"/>
    </source>
</evidence>
<dbReference type="GO" id="GO:0005634">
    <property type="term" value="C:nucleus"/>
    <property type="evidence" value="ECO:0007669"/>
    <property type="project" value="UniProtKB-SubCell"/>
</dbReference>
<dbReference type="InterPro" id="IPR008271">
    <property type="entry name" value="Ser/Thr_kinase_AS"/>
</dbReference>
<evidence type="ECO:0000256" key="21">
    <source>
        <dbReference type="ARBA" id="ARBA00047899"/>
    </source>
</evidence>
<evidence type="ECO:0000259" key="28">
    <source>
        <dbReference type="PROSITE" id="PS50011"/>
    </source>
</evidence>
<keyword evidence="7" id="KW-0488">Methylation</keyword>
<evidence type="ECO:0000313" key="29">
    <source>
        <dbReference type="EMBL" id="KAK0425855.1"/>
    </source>
</evidence>
<keyword evidence="9" id="KW-0597">Phosphoprotein</keyword>
<dbReference type="Pfam" id="PF00069">
    <property type="entry name" value="Pkinase"/>
    <property type="match status" value="1"/>
</dbReference>
<dbReference type="Gene3D" id="1.10.510.10">
    <property type="entry name" value="Transferase(Phosphotransferase) domain 1"/>
    <property type="match status" value="1"/>
</dbReference>
<evidence type="ECO:0000256" key="24">
    <source>
        <dbReference type="ARBA" id="ARBA00074971"/>
    </source>
</evidence>
<feature type="compositionally biased region" description="Low complexity" evidence="27">
    <location>
        <begin position="600"/>
        <end position="625"/>
    </location>
</feature>
<dbReference type="SUPFAM" id="SSF56112">
    <property type="entry name" value="Protein kinase-like (PK-like)"/>
    <property type="match status" value="1"/>
</dbReference>
<dbReference type="CDD" id="cd14339">
    <property type="entry name" value="UBA_SNRK"/>
    <property type="match status" value="1"/>
</dbReference>
<evidence type="ECO:0000256" key="13">
    <source>
        <dbReference type="ARBA" id="ARBA00022741"/>
    </source>
</evidence>
<feature type="compositionally biased region" description="Low complexity" evidence="27">
    <location>
        <begin position="810"/>
        <end position="841"/>
    </location>
</feature>
<accession>A0AA39M9W2</accession>
<keyword evidence="10" id="KW-0436">Ligase</keyword>
<evidence type="ECO:0000256" key="7">
    <source>
        <dbReference type="ARBA" id="ARBA00022481"/>
    </source>
</evidence>
<evidence type="ECO:0000256" key="10">
    <source>
        <dbReference type="ARBA" id="ARBA00022598"/>
    </source>
</evidence>
<dbReference type="InterPro" id="IPR000719">
    <property type="entry name" value="Prot_kinase_dom"/>
</dbReference>
<keyword evidence="19" id="KW-0539">Nucleus</keyword>
<evidence type="ECO:0000256" key="18">
    <source>
        <dbReference type="ARBA" id="ARBA00023146"/>
    </source>
</evidence>
<dbReference type="CDD" id="cd14074">
    <property type="entry name" value="STKc_SNRK"/>
    <property type="match status" value="1"/>
</dbReference>